<accession>A0ABV5BUP0</accession>
<name>A0ABV5BUP0_9BACL</name>
<evidence type="ECO:0000313" key="1">
    <source>
        <dbReference type="EMBL" id="MFB5758994.1"/>
    </source>
</evidence>
<dbReference type="Proteomes" id="UP001580430">
    <property type="component" value="Unassembled WGS sequence"/>
</dbReference>
<evidence type="ECO:0000313" key="2">
    <source>
        <dbReference type="Proteomes" id="UP001580430"/>
    </source>
</evidence>
<comment type="caution">
    <text evidence="1">The sequence shown here is derived from an EMBL/GenBank/DDBJ whole genome shotgun (WGS) entry which is preliminary data.</text>
</comment>
<keyword evidence="2" id="KW-1185">Reference proteome</keyword>
<dbReference type="EMBL" id="JBHIRY010000001">
    <property type="protein sequence ID" value="MFB5758994.1"/>
    <property type="molecule type" value="Genomic_DNA"/>
</dbReference>
<organism evidence="1 2">
    <name type="scientific">Paenibacillus medicaginis</name>
    <dbReference type="NCBI Taxonomy" id="1470560"/>
    <lineage>
        <taxon>Bacteria</taxon>
        <taxon>Bacillati</taxon>
        <taxon>Bacillota</taxon>
        <taxon>Bacilli</taxon>
        <taxon>Bacillales</taxon>
        <taxon>Paenibacillaceae</taxon>
        <taxon>Paenibacillus</taxon>
    </lineage>
</organism>
<proteinExistence type="predicted"/>
<sequence length="50" mass="6051">MDERIHKAMKALNQYEYHMGSSTQEALWLIHQMKDIFENKEDIDLKEKGR</sequence>
<gene>
    <name evidence="1" type="ORF">ACE5LO_01175</name>
</gene>
<reference evidence="1 2" key="1">
    <citation type="submission" date="2024-09" db="EMBL/GenBank/DDBJ databases">
        <title>Paenibacillus zeirhizospherea sp. nov., isolated from surface of the maize (Zea mays) roots in a horticulture field, Hungary.</title>
        <authorList>
            <person name="Marton D."/>
            <person name="Farkas M."/>
            <person name="Bedics A."/>
            <person name="Toth E."/>
            <person name="Tancsics A."/>
            <person name="Boka K."/>
            <person name="Marati G."/>
            <person name="Kriszt B."/>
            <person name="Cserhati M."/>
        </authorList>
    </citation>
    <scope>NUCLEOTIDE SEQUENCE [LARGE SCALE GENOMIC DNA]</scope>
    <source>
        <strain evidence="1 2">JCM 18446</strain>
    </source>
</reference>
<dbReference type="RefSeq" id="WP_375518246.1">
    <property type="nucleotide sequence ID" value="NZ_JBHIRY010000001.1"/>
</dbReference>
<protein>
    <submittedName>
        <fullName evidence="1">Uncharacterized protein</fullName>
    </submittedName>
</protein>